<evidence type="ECO:0000313" key="2">
    <source>
        <dbReference type="Proteomes" id="UP000263273"/>
    </source>
</evidence>
<comment type="caution">
    <text evidence="1">The sequence shown here is derived from an EMBL/GenBank/DDBJ whole genome shotgun (WGS) entry which is preliminary data.</text>
</comment>
<evidence type="ECO:0000313" key="1">
    <source>
        <dbReference type="EMBL" id="HBK54201.1"/>
    </source>
</evidence>
<dbReference type="AlphaFoldDB" id="A0A354YZR4"/>
<accession>A0A354YZR4</accession>
<dbReference type="EMBL" id="DNZF01000210">
    <property type="protein sequence ID" value="HBK54201.1"/>
    <property type="molecule type" value="Genomic_DNA"/>
</dbReference>
<sequence>MALAMKPASALLMDSHMANMMMTFVEGHERILKKARSKKEAFRTSAPFLTPTYGKDGVIYFTTNTERYDFVENHNMDIAGIRMGEPLVKNGVVQRCIQTRQAISETVNEKIYGISLNLWAAPIFEDDDEHNAVVGTYGVFAPRRHPVVKAFDIFAPIIIDSQPEGAWVGASDTEKVLCRMGSEKFDTNVVVGLPISEVKTAMQTIQARKRVQVDINTRKLGNIRMISIPLFDEESGELVGTFGITTP</sequence>
<organism evidence="1 2">
    <name type="scientific">Syntrophomonas wolfei</name>
    <dbReference type="NCBI Taxonomy" id="863"/>
    <lineage>
        <taxon>Bacteria</taxon>
        <taxon>Bacillati</taxon>
        <taxon>Bacillota</taxon>
        <taxon>Clostridia</taxon>
        <taxon>Eubacteriales</taxon>
        <taxon>Syntrophomonadaceae</taxon>
        <taxon>Syntrophomonas</taxon>
    </lineage>
</organism>
<proteinExistence type="predicted"/>
<feature type="non-terminal residue" evidence="1">
    <location>
        <position position="247"/>
    </location>
</feature>
<gene>
    <name evidence="1" type="ORF">DDZ44_09725</name>
</gene>
<reference evidence="1 2" key="1">
    <citation type="journal article" date="2018" name="Nat. Biotechnol.">
        <title>A standardized bacterial taxonomy based on genome phylogeny substantially revises the tree of life.</title>
        <authorList>
            <person name="Parks D.H."/>
            <person name="Chuvochina M."/>
            <person name="Waite D.W."/>
            <person name="Rinke C."/>
            <person name="Skarshewski A."/>
            <person name="Chaumeil P.A."/>
            <person name="Hugenholtz P."/>
        </authorList>
    </citation>
    <scope>NUCLEOTIDE SEQUENCE [LARGE SCALE GENOMIC DNA]</scope>
    <source>
        <strain evidence="1">UBA10948</strain>
    </source>
</reference>
<name>A0A354YZR4_9FIRM</name>
<dbReference type="Proteomes" id="UP000263273">
    <property type="component" value="Unassembled WGS sequence"/>
</dbReference>
<protein>
    <submittedName>
        <fullName evidence="1">Chemotaxis protein</fullName>
    </submittedName>
</protein>
<dbReference type="STRING" id="378794.GCA_001570625_02798"/>